<evidence type="ECO:0000313" key="11">
    <source>
        <dbReference type="Proteomes" id="UP001153555"/>
    </source>
</evidence>
<keyword evidence="11" id="KW-1185">Reference proteome</keyword>
<evidence type="ECO:0000259" key="9">
    <source>
        <dbReference type="Pfam" id="PF12680"/>
    </source>
</evidence>
<dbReference type="GO" id="GO:0006506">
    <property type="term" value="P:GPI anchor biosynthetic process"/>
    <property type="evidence" value="ECO:0007669"/>
    <property type="project" value="UniProtKB-KW"/>
</dbReference>
<name>A0A9N7RNE6_STRHE</name>
<dbReference type="Pfam" id="PF06699">
    <property type="entry name" value="PIG-F"/>
    <property type="match status" value="1"/>
</dbReference>
<protein>
    <submittedName>
        <fullName evidence="10">Nuclear transport factor 2 (NTF2) family protein</fullName>
    </submittedName>
</protein>
<dbReference type="PANTHER" id="PTHR33698">
    <property type="entry name" value="NUCLEAR TRANSPORT FACTOR 2 (NTF2)-LIKE PROTEIN"/>
    <property type="match status" value="1"/>
</dbReference>
<feature type="transmembrane region" description="Helical" evidence="8">
    <location>
        <begin position="384"/>
        <end position="404"/>
    </location>
</feature>
<feature type="transmembrane region" description="Helical" evidence="8">
    <location>
        <begin position="462"/>
        <end position="483"/>
    </location>
</feature>
<evidence type="ECO:0000256" key="8">
    <source>
        <dbReference type="SAM" id="Phobius"/>
    </source>
</evidence>
<feature type="domain" description="SnoaL-like" evidence="9">
    <location>
        <begin position="82"/>
        <end position="177"/>
    </location>
</feature>
<feature type="transmembrane region" description="Helical" evidence="8">
    <location>
        <begin position="319"/>
        <end position="337"/>
    </location>
</feature>
<proteinExistence type="predicted"/>
<keyword evidence="7 8" id="KW-0472">Membrane</keyword>
<evidence type="ECO:0000256" key="3">
    <source>
        <dbReference type="ARBA" id="ARBA00022502"/>
    </source>
</evidence>
<dbReference type="Proteomes" id="UP001153555">
    <property type="component" value="Unassembled WGS sequence"/>
</dbReference>
<feature type="transmembrane region" description="Helical" evidence="8">
    <location>
        <begin position="285"/>
        <end position="307"/>
    </location>
</feature>
<dbReference type="InterPro" id="IPR009580">
    <property type="entry name" value="GPI_biosynthesis_protein_Pig-F"/>
</dbReference>
<feature type="transmembrane region" description="Helical" evidence="8">
    <location>
        <begin position="425"/>
        <end position="442"/>
    </location>
</feature>
<dbReference type="AlphaFoldDB" id="A0A9N7RNE6"/>
<evidence type="ECO:0000256" key="5">
    <source>
        <dbReference type="ARBA" id="ARBA00022824"/>
    </source>
</evidence>
<dbReference type="OrthoDB" id="201750at2759"/>
<comment type="caution">
    <text evidence="10">The sequence shown here is derived from an EMBL/GenBank/DDBJ whole genome shotgun (WGS) entry which is preliminary data.</text>
</comment>
<accession>A0A9N7RNE6</accession>
<keyword evidence="5" id="KW-0256">Endoplasmic reticulum</keyword>
<dbReference type="Pfam" id="PF12680">
    <property type="entry name" value="SnoaL_2"/>
    <property type="match status" value="1"/>
</dbReference>
<keyword evidence="6 8" id="KW-1133">Transmembrane helix</keyword>
<keyword evidence="4 8" id="KW-0812">Transmembrane</keyword>
<evidence type="ECO:0000256" key="6">
    <source>
        <dbReference type="ARBA" id="ARBA00022989"/>
    </source>
</evidence>
<dbReference type="InterPro" id="IPR032710">
    <property type="entry name" value="NTF2-like_dom_sf"/>
</dbReference>
<organism evidence="10 11">
    <name type="scientific">Striga hermonthica</name>
    <name type="common">Purple witchweed</name>
    <name type="synonym">Buchnera hermonthica</name>
    <dbReference type="NCBI Taxonomy" id="68872"/>
    <lineage>
        <taxon>Eukaryota</taxon>
        <taxon>Viridiplantae</taxon>
        <taxon>Streptophyta</taxon>
        <taxon>Embryophyta</taxon>
        <taxon>Tracheophyta</taxon>
        <taxon>Spermatophyta</taxon>
        <taxon>Magnoliopsida</taxon>
        <taxon>eudicotyledons</taxon>
        <taxon>Gunneridae</taxon>
        <taxon>Pentapetalae</taxon>
        <taxon>asterids</taxon>
        <taxon>lamiids</taxon>
        <taxon>Lamiales</taxon>
        <taxon>Orobanchaceae</taxon>
        <taxon>Buchnereae</taxon>
        <taxon>Striga</taxon>
    </lineage>
</organism>
<evidence type="ECO:0000256" key="2">
    <source>
        <dbReference type="ARBA" id="ARBA00004687"/>
    </source>
</evidence>
<evidence type="ECO:0000256" key="4">
    <source>
        <dbReference type="ARBA" id="ARBA00022692"/>
    </source>
</evidence>
<dbReference type="EMBL" id="CACSLK010030308">
    <property type="protein sequence ID" value="CAA0837673.1"/>
    <property type="molecule type" value="Genomic_DNA"/>
</dbReference>
<reference evidence="10" key="1">
    <citation type="submission" date="2019-12" db="EMBL/GenBank/DDBJ databases">
        <authorList>
            <person name="Scholes J."/>
        </authorList>
    </citation>
    <scope>NUCLEOTIDE SEQUENCE</scope>
</reference>
<evidence type="ECO:0000256" key="1">
    <source>
        <dbReference type="ARBA" id="ARBA00004477"/>
    </source>
</evidence>
<dbReference type="GO" id="GO:0005789">
    <property type="term" value="C:endoplasmic reticulum membrane"/>
    <property type="evidence" value="ECO:0007669"/>
    <property type="project" value="UniProtKB-SubCell"/>
</dbReference>
<dbReference type="Gene3D" id="3.10.450.50">
    <property type="match status" value="1"/>
</dbReference>
<gene>
    <name evidence="10" type="ORF">SHERM_04493</name>
</gene>
<comment type="subcellular location">
    <subcellularLocation>
        <location evidence="1">Endoplasmic reticulum membrane</location>
        <topology evidence="1">Multi-pass membrane protein</topology>
    </subcellularLocation>
</comment>
<dbReference type="PANTHER" id="PTHR33698:SF3">
    <property type="entry name" value="OS09G0266000 PROTEIN"/>
    <property type="match status" value="1"/>
</dbReference>
<dbReference type="InterPro" id="IPR037401">
    <property type="entry name" value="SnoaL-like"/>
</dbReference>
<evidence type="ECO:0000313" key="10">
    <source>
        <dbReference type="EMBL" id="CAA0837673.1"/>
    </source>
</evidence>
<feature type="transmembrane region" description="Helical" evidence="8">
    <location>
        <begin position="349"/>
        <end position="372"/>
    </location>
</feature>
<sequence length="491" mass="54598">MTTHHTLPTFYFYGSRLRLQAPAIAATSSNHTTLTSATLKSPEKGGAFLGMRAIDNLLVLRSSNPTATVSASADLESAANTVRKFYDGINRRDLASVEGIIADDCIYEDLVFPRPFVGRKSILDFFRQFMDSISRDLQFAIDDISEEDASAVGVTWHLEWKGKPFPFSKGCSFYRLDVINGQRQILYGRDCVEPATKPGDAALTIIRGVTWLLEKFPSLADRLSDAGIHWGSFYLENLSRRKPGRGFEQHLLPFPPLTPMQHPQHQRKATKNVNRAVSFESPLKLLPLHLTCGLGLALGFWVAFNIYTLTIIQNSAETLLILWAVEALVLIPLYSLFRHDTDQCSFVKAIVRATLLGLPAGALVNGLGAIVLGAPVGIQHFKKTVHWSLLMSLFTFVPAAAVYGSSWTYWHRIFAHTKPAGSTDLIIFLSAHGAVIGAWFGAWPMPLDWERPWQEWPICVTYGAIIGYSIGLVVSFGFVVYNYRVHHTKAD</sequence>
<comment type="pathway">
    <text evidence="2">Glycolipid biosynthesis; glycosylphosphatidylinositol-anchor biosynthesis.</text>
</comment>
<keyword evidence="3" id="KW-0337">GPI-anchor biosynthesis</keyword>
<dbReference type="SUPFAM" id="SSF54427">
    <property type="entry name" value="NTF2-like"/>
    <property type="match status" value="1"/>
</dbReference>
<evidence type="ECO:0000256" key="7">
    <source>
        <dbReference type="ARBA" id="ARBA00023136"/>
    </source>
</evidence>